<dbReference type="AlphaFoldDB" id="A0A8H3DLK6"/>
<comment type="caution">
    <text evidence="2">The sequence shown here is derived from an EMBL/GenBank/DDBJ whole genome shotgun (WGS) entry which is preliminary data.</text>
</comment>
<name>A0A8H3DLK6_9AGAM</name>
<dbReference type="InterPro" id="IPR011009">
    <property type="entry name" value="Kinase-like_dom_sf"/>
</dbReference>
<accession>A0A8H3DLK6</accession>
<evidence type="ECO:0000256" key="1">
    <source>
        <dbReference type="SAM" id="MobiDB-lite"/>
    </source>
</evidence>
<organism evidence="2 3">
    <name type="scientific">Rhizoctonia solani</name>
    <dbReference type="NCBI Taxonomy" id="456999"/>
    <lineage>
        <taxon>Eukaryota</taxon>
        <taxon>Fungi</taxon>
        <taxon>Dikarya</taxon>
        <taxon>Basidiomycota</taxon>
        <taxon>Agaricomycotina</taxon>
        <taxon>Agaricomycetes</taxon>
        <taxon>Cantharellales</taxon>
        <taxon>Ceratobasidiaceae</taxon>
        <taxon>Rhizoctonia</taxon>
    </lineage>
</organism>
<dbReference type="SUPFAM" id="SSF56112">
    <property type="entry name" value="Protein kinase-like (PK-like)"/>
    <property type="match status" value="1"/>
</dbReference>
<evidence type="ECO:0000313" key="2">
    <source>
        <dbReference type="EMBL" id="CAE6536035.1"/>
    </source>
</evidence>
<gene>
    <name evidence="2" type="ORF">RDB_LOCUS179435</name>
</gene>
<protein>
    <submittedName>
        <fullName evidence="2">Uncharacterized protein</fullName>
    </submittedName>
</protein>
<dbReference type="Proteomes" id="UP000663853">
    <property type="component" value="Unassembled WGS sequence"/>
</dbReference>
<feature type="compositionally biased region" description="Basic and acidic residues" evidence="1">
    <location>
        <begin position="73"/>
        <end position="83"/>
    </location>
</feature>
<dbReference type="EMBL" id="CAJMXA010004155">
    <property type="protein sequence ID" value="CAE6536035.1"/>
    <property type="molecule type" value="Genomic_DNA"/>
</dbReference>
<sequence length="83" mass="10030">MEVAIHKRTPMRPQGVLPEGNVYGDKLWDILTKCWSYDPKDRLSTRDVWNRMELTTPETPRSPRPNRRNPRLNWEKKDEVDRR</sequence>
<feature type="region of interest" description="Disordered" evidence="1">
    <location>
        <begin position="51"/>
        <end position="83"/>
    </location>
</feature>
<dbReference type="Gene3D" id="1.10.510.10">
    <property type="entry name" value="Transferase(Phosphotransferase) domain 1"/>
    <property type="match status" value="1"/>
</dbReference>
<evidence type="ECO:0000313" key="3">
    <source>
        <dbReference type="Proteomes" id="UP000663853"/>
    </source>
</evidence>
<reference evidence="2" key="1">
    <citation type="submission" date="2021-01" db="EMBL/GenBank/DDBJ databases">
        <authorList>
            <person name="Kaushik A."/>
        </authorList>
    </citation>
    <scope>NUCLEOTIDE SEQUENCE</scope>
    <source>
        <strain evidence="2">AG6-10EEA</strain>
    </source>
</reference>
<proteinExistence type="predicted"/>